<feature type="compositionally biased region" description="Basic residues" evidence="1">
    <location>
        <begin position="57"/>
        <end position="66"/>
    </location>
</feature>
<protein>
    <submittedName>
        <fullName evidence="2">Uncharacterized protein</fullName>
    </submittedName>
</protein>
<gene>
    <name evidence="2" type="ORF">GUJ93_ZPchr0001g32506</name>
</gene>
<name>A0A8J5S093_ZIZPA</name>
<feature type="region of interest" description="Disordered" evidence="1">
    <location>
        <begin position="1"/>
        <end position="66"/>
    </location>
</feature>
<proteinExistence type="predicted"/>
<evidence type="ECO:0000256" key="1">
    <source>
        <dbReference type="SAM" id="MobiDB-lite"/>
    </source>
</evidence>
<dbReference type="Proteomes" id="UP000729402">
    <property type="component" value="Unassembled WGS sequence"/>
</dbReference>
<dbReference type="EMBL" id="JAAALK010000288">
    <property type="protein sequence ID" value="KAG8052405.1"/>
    <property type="molecule type" value="Genomic_DNA"/>
</dbReference>
<sequence length="66" mass="7391">MAEEAQGPEVITMSNGRCKKARNDPRNPFSDDSNTEGSPKWHSPPRGFGARHQTINHVKRPLYKGC</sequence>
<keyword evidence="3" id="KW-1185">Reference proteome</keyword>
<organism evidence="2 3">
    <name type="scientific">Zizania palustris</name>
    <name type="common">Northern wild rice</name>
    <dbReference type="NCBI Taxonomy" id="103762"/>
    <lineage>
        <taxon>Eukaryota</taxon>
        <taxon>Viridiplantae</taxon>
        <taxon>Streptophyta</taxon>
        <taxon>Embryophyta</taxon>
        <taxon>Tracheophyta</taxon>
        <taxon>Spermatophyta</taxon>
        <taxon>Magnoliopsida</taxon>
        <taxon>Liliopsida</taxon>
        <taxon>Poales</taxon>
        <taxon>Poaceae</taxon>
        <taxon>BOP clade</taxon>
        <taxon>Oryzoideae</taxon>
        <taxon>Oryzeae</taxon>
        <taxon>Zizaniinae</taxon>
        <taxon>Zizania</taxon>
    </lineage>
</organism>
<evidence type="ECO:0000313" key="2">
    <source>
        <dbReference type="EMBL" id="KAG8052405.1"/>
    </source>
</evidence>
<evidence type="ECO:0000313" key="3">
    <source>
        <dbReference type="Proteomes" id="UP000729402"/>
    </source>
</evidence>
<reference evidence="2" key="1">
    <citation type="journal article" date="2021" name="bioRxiv">
        <title>Whole Genome Assembly and Annotation of Northern Wild Rice, Zizania palustris L., Supports a Whole Genome Duplication in the Zizania Genus.</title>
        <authorList>
            <person name="Haas M."/>
            <person name="Kono T."/>
            <person name="Macchietto M."/>
            <person name="Millas R."/>
            <person name="McGilp L."/>
            <person name="Shao M."/>
            <person name="Duquette J."/>
            <person name="Hirsch C.N."/>
            <person name="Kimball J."/>
        </authorList>
    </citation>
    <scope>NUCLEOTIDE SEQUENCE</scope>
    <source>
        <tissue evidence="2">Fresh leaf tissue</tissue>
    </source>
</reference>
<comment type="caution">
    <text evidence="2">The sequence shown here is derived from an EMBL/GenBank/DDBJ whole genome shotgun (WGS) entry which is preliminary data.</text>
</comment>
<dbReference type="AlphaFoldDB" id="A0A8J5S093"/>
<accession>A0A8J5S093</accession>
<reference evidence="2" key="2">
    <citation type="submission" date="2021-02" db="EMBL/GenBank/DDBJ databases">
        <authorList>
            <person name="Kimball J.A."/>
            <person name="Haas M.W."/>
            <person name="Macchietto M."/>
            <person name="Kono T."/>
            <person name="Duquette J."/>
            <person name="Shao M."/>
        </authorList>
    </citation>
    <scope>NUCLEOTIDE SEQUENCE</scope>
    <source>
        <tissue evidence="2">Fresh leaf tissue</tissue>
    </source>
</reference>